<evidence type="ECO:0000256" key="1">
    <source>
        <dbReference type="SAM" id="MobiDB-lite"/>
    </source>
</evidence>
<dbReference type="HOGENOM" id="CLU_1311255_0_0_1"/>
<dbReference type="KEGG" id="dpx:DAPPUDRAFT_268528"/>
<dbReference type="PhylomeDB" id="E9HXY4"/>
<feature type="region of interest" description="Disordered" evidence="1">
    <location>
        <begin position="185"/>
        <end position="210"/>
    </location>
</feature>
<dbReference type="EMBL" id="GL733088">
    <property type="protein sequence ID" value="EFX63396.1"/>
    <property type="molecule type" value="Genomic_DNA"/>
</dbReference>
<protein>
    <submittedName>
        <fullName evidence="2">Uncharacterized protein</fullName>
    </submittedName>
</protein>
<dbReference type="InParanoid" id="E9HXY4"/>
<feature type="region of interest" description="Disordered" evidence="1">
    <location>
        <begin position="141"/>
        <end position="161"/>
    </location>
</feature>
<sequence>MAVAKYWGWPFLKYLWEKFFGCPGTPTNWCPGKVYLQGNAYHNKDQSDSIPLSPPANNSAMEQLLNQQLTPKLVIVDIDGFAAEVSTIVLKKELPWMEGTFGLVLMAVAKYWGWPFLKYLWEKVKLKLRRVSRDTHQLVSREGNAYHNKDQSDSIPLSPTANNSAMEQLLNQQLTVLKEIKVSVTSMEPHSNDRPQEFVGQPTGPGEGDQ</sequence>
<gene>
    <name evidence="2" type="ORF">DAPPUDRAFT_268528</name>
</gene>
<proteinExistence type="predicted"/>
<evidence type="ECO:0000313" key="2">
    <source>
        <dbReference type="EMBL" id="EFX63396.1"/>
    </source>
</evidence>
<dbReference type="AlphaFoldDB" id="E9HXY4"/>
<organism evidence="2 3">
    <name type="scientific">Daphnia pulex</name>
    <name type="common">Water flea</name>
    <dbReference type="NCBI Taxonomy" id="6669"/>
    <lineage>
        <taxon>Eukaryota</taxon>
        <taxon>Metazoa</taxon>
        <taxon>Ecdysozoa</taxon>
        <taxon>Arthropoda</taxon>
        <taxon>Crustacea</taxon>
        <taxon>Branchiopoda</taxon>
        <taxon>Diplostraca</taxon>
        <taxon>Cladocera</taxon>
        <taxon>Anomopoda</taxon>
        <taxon>Daphniidae</taxon>
        <taxon>Daphnia</taxon>
    </lineage>
</organism>
<dbReference type="Proteomes" id="UP000000305">
    <property type="component" value="Unassembled WGS sequence"/>
</dbReference>
<keyword evidence="3" id="KW-1185">Reference proteome</keyword>
<accession>E9HXY4</accession>
<name>E9HXY4_DAPPU</name>
<evidence type="ECO:0000313" key="3">
    <source>
        <dbReference type="Proteomes" id="UP000000305"/>
    </source>
</evidence>
<reference evidence="2 3" key="1">
    <citation type="journal article" date="2011" name="Science">
        <title>The ecoresponsive genome of Daphnia pulex.</title>
        <authorList>
            <person name="Colbourne J.K."/>
            <person name="Pfrender M.E."/>
            <person name="Gilbert D."/>
            <person name="Thomas W.K."/>
            <person name="Tucker A."/>
            <person name="Oakley T.H."/>
            <person name="Tokishita S."/>
            <person name="Aerts A."/>
            <person name="Arnold G.J."/>
            <person name="Basu M.K."/>
            <person name="Bauer D.J."/>
            <person name="Caceres C.E."/>
            <person name="Carmel L."/>
            <person name="Casola C."/>
            <person name="Choi J.H."/>
            <person name="Detter J.C."/>
            <person name="Dong Q."/>
            <person name="Dusheyko S."/>
            <person name="Eads B.D."/>
            <person name="Frohlich T."/>
            <person name="Geiler-Samerotte K.A."/>
            <person name="Gerlach D."/>
            <person name="Hatcher P."/>
            <person name="Jogdeo S."/>
            <person name="Krijgsveld J."/>
            <person name="Kriventseva E.V."/>
            <person name="Kultz D."/>
            <person name="Laforsch C."/>
            <person name="Lindquist E."/>
            <person name="Lopez J."/>
            <person name="Manak J.R."/>
            <person name="Muller J."/>
            <person name="Pangilinan J."/>
            <person name="Patwardhan R.P."/>
            <person name="Pitluck S."/>
            <person name="Pritham E.J."/>
            <person name="Rechtsteiner A."/>
            <person name="Rho M."/>
            <person name="Rogozin I.B."/>
            <person name="Sakarya O."/>
            <person name="Salamov A."/>
            <person name="Schaack S."/>
            <person name="Shapiro H."/>
            <person name="Shiga Y."/>
            <person name="Skalitzky C."/>
            <person name="Smith Z."/>
            <person name="Souvorov A."/>
            <person name="Sung W."/>
            <person name="Tang Z."/>
            <person name="Tsuchiya D."/>
            <person name="Tu H."/>
            <person name="Vos H."/>
            <person name="Wang M."/>
            <person name="Wolf Y.I."/>
            <person name="Yamagata H."/>
            <person name="Yamada T."/>
            <person name="Ye Y."/>
            <person name="Shaw J.R."/>
            <person name="Andrews J."/>
            <person name="Crease T.J."/>
            <person name="Tang H."/>
            <person name="Lucas S.M."/>
            <person name="Robertson H.M."/>
            <person name="Bork P."/>
            <person name="Koonin E.V."/>
            <person name="Zdobnov E.M."/>
            <person name="Grigoriev I.V."/>
            <person name="Lynch M."/>
            <person name="Boore J.L."/>
        </authorList>
    </citation>
    <scope>NUCLEOTIDE SEQUENCE [LARGE SCALE GENOMIC DNA]</scope>
</reference>